<evidence type="ECO:0000256" key="1">
    <source>
        <dbReference type="SAM" id="MobiDB-lite"/>
    </source>
</evidence>
<dbReference type="EMBL" id="CAJPDT010000073">
    <property type="protein sequence ID" value="CAF9933962.1"/>
    <property type="molecule type" value="Genomic_DNA"/>
</dbReference>
<proteinExistence type="predicted"/>
<organism evidence="2 3">
    <name type="scientific">Imshaugia aleurites</name>
    <dbReference type="NCBI Taxonomy" id="172621"/>
    <lineage>
        <taxon>Eukaryota</taxon>
        <taxon>Fungi</taxon>
        <taxon>Dikarya</taxon>
        <taxon>Ascomycota</taxon>
        <taxon>Pezizomycotina</taxon>
        <taxon>Lecanoromycetes</taxon>
        <taxon>OSLEUM clade</taxon>
        <taxon>Lecanoromycetidae</taxon>
        <taxon>Lecanorales</taxon>
        <taxon>Lecanorineae</taxon>
        <taxon>Parmeliaceae</taxon>
        <taxon>Imshaugia</taxon>
    </lineage>
</organism>
<evidence type="ECO:0000313" key="2">
    <source>
        <dbReference type="EMBL" id="CAF9933962.1"/>
    </source>
</evidence>
<accession>A0A8H3G3K5</accession>
<comment type="caution">
    <text evidence="2">The sequence shown here is derived from an EMBL/GenBank/DDBJ whole genome shotgun (WGS) entry which is preliminary data.</text>
</comment>
<reference evidence="2" key="1">
    <citation type="submission" date="2021-03" db="EMBL/GenBank/DDBJ databases">
        <authorList>
            <person name="Tagirdzhanova G."/>
        </authorList>
    </citation>
    <scope>NUCLEOTIDE SEQUENCE</scope>
</reference>
<name>A0A8H3G3K5_9LECA</name>
<feature type="compositionally biased region" description="Acidic residues" evidence="1">
    <location>
        <begin position="8"/>
        <end position="27"/>
    </location>
</feature>
<evidence type="ECO:0000313" key="3">
    <source>
        <dbReference type="Proteomes" id="UP000664534"/>
    </source>
</evidence>
<protein>
    <submittedName>
        <fullName evidence="2">Uncharacterized protein</fullName>
    </submittedName>
</protein>
<feature type="region of interest" description="Disordered" evidence="1">
    <location>
        <begin position="1"/>
        <end position="113"/>
    </location>
</feature>
<keyword evidence="3" id="KW-1185">Reference proteome</keyword>
<sequence>MQGRKVSEDDDLSEVEEEPTSDSEEEVRSEVGASRSDDEEAIMQTRQAKTASKGTKKDEIEEEEVYSSVDSESDQVESEYQEDFEDDEEQLSATPVSKKSGVQTSSRPVARKV</sequence>
<feature type="compositionally biased region" description="Acidic residues" evidence="1">
    <location>
        <begin position="60"/>
        <end position="90"/>
    </location>
</feature>
<feature type="compositionally biased region" description="Polar residues" evidence="1">
    <location>
        <begin position="91"/>
        <end position="107"/>
    </location>
</feature>
<dbReference type="AlphaFoldDB" id="A0A8H3G3K5"/>
<dbReference type="Proteomes" id="UP000664534">
    <property type="component" value="Unassembled WGS sequence"/>
</dbReference>
<feature type="compositionally biased region" description="Polar residues" evidence="1">
    <location>
        <begin position="44"/>
        <end position="53"/>
    </location>
</feature>
<gene>
    <name evidence="2" type="ORF">IMSHALPRED_009540</name>
</gene>